<dbReference type="SUPFAM" id="SSF81296">
    <property type="entry name" value="E set domains"/>
    <property type="match status" value="1"/>
</dbReference>
<comment type="caution">
    <text evidence="2">The sequence shown here is derived from an EMBL/GenBank/DDBJ whole genome shotgun (WGS) entry which is preliminary data.</text>
</comment>
<evidence type="ECO:0000259" key="1">
    <source>
        <dbReference type="Pfam" id="PF00339"/>
    </source>
</evidence>
<dbReference type="EMBL" id="NDIQ01000021">
    <property type="protein sequence ID" value="PRT55185.1"/>
    <property type="molecule type" value="Genomic_DNA"/>
</dbReference>
<dbReference type="Gene3D" id="2.60.40.640">
    <property type="match status" value="1"/>
</dbReference>
<dbReference type="InterPro" id="IPR011021">
    <property type="entry name" value="Arrestin-like_N"/>
</dbReference>
<evidence type="ECO:0000313" key="3">
    <source>
        <dbReference type="Proteomes" id="UP000238350"/>
    </source>
</evidence>
<feature type="domain" description="Arrestin-like N-terminal" evidence="1">
    <location>
        <begin position="29"/>
        <end position="159"/>
    </location>
</feature>
<dbReference type="GeneID" id="36516553"/>
<keyword evidence="3" id="KW-1185">Reference proteome</keyword>
<dbReference type="RefSeq" id="XP_024665130.1">
    <property type="nucleotide sequence ID" value="XM_024809362.1"/>
</dbReference>
<dbReference type="Proteomes" id="UP000238350">
    <property type="component" value="Unassembled WGS sequence"/>
</dbReference>
<evidence type="ECO:0000313" key="2">
    <source>
        <dbReference type="EMBL" id="PRT55185.1"/>
    </source>
</evidence>
<organism evidence="2 3">
    <name type="scientific">Wickerhamiella sorbophila</name>
    <dbReference type="NCBI Taxonomy" id="45607"/>
    <lineage>
        <taxon>Eukaryota</taxon>
        <taxon>Fungi</taxon>
        <taxon>Dikarya</taxon>
        <taxon>Ascomycota</taxon>
        <taxon>Saccharomycotina</taxon>
        <taxon>Dipodascomycetes</taxon>
        <taxon>Dipodascales</taxon>
        <taxon>Trichomonascaceae</taxon>
        <taxon>Wickerhamiella</taxon>
    </lineage>
</organism>
<sequence length="369" mass="41641">MITISIELAPPQGEEPPPINGLMANRLAFTNGDIVRGKATVVTKSHIEVSSLIARCECRTFAKAIQTSAAAWEEKAVMWSSSNYILPSPEPCGYDLPEISPNVYAMAPGTYVFPFQFRLPNSSQQFPESLEESGCVSGVFWEVQFLVKRNERLTKNAHKTVPFRFIPMCTLPLSGDVRQYRKELEFLGQDPTFKPSLLGRFFTKHRIPVRTEAVLTIPRMGLVQAPLFLELGLQLVTDIQNMVVVEDIIIQLHEITRVFVPTSDSAYERGTTRHSIAKLSPHRLLDEKVVDFTHFMSDLQIRKGLIGSVDEVNFEHCFELKLQLILRSAYCPSNTQKLAFKIPVKVIPQQLEHLPDYIPTPPMMETVTA</sequence>
<dbReference type="InterPro" id="IPR014752">
    <property type="entry name" value="Arrestin-like_C"/>
</dbReference>
<dbReference type="Pfam" id="PF00339">
    <property type="entry name" value="Arrestin_N"/>
    <property type="match status" value="1"/>
</dbReference>
<reference evidence="2 3" key="1">
    <citation type="submission" date="2017-04" db="EMBL/GenBank/DDBJ databases">
        <title>Genome sequencing of [Candida] sorbophila.</title>
        <authorList>
            <person name="Ahn J.O."/>
        </authorList>
    </citation>
    <scope>NUCLEOTIDE SEQUENCE [LARGE SCALE GENOMIC DNA]</scope>
    <source>
        <strain evidence="2 3">DS02</strain>
    </source>
</reference>
<dbReference type="InterPro" id="IPR014756">
    <property type="entry name" value="Ig_E-set"/>
</dbReference>
<dbReference type="AlphaFoldDB" id="A0A2T0FJP3"/>
<accession>A0A2T0FJP3</accession>
<protein>
    <recommendedName>
        <fullName evidence="1">Arrestin-like N-terminal domain-containing protein</fullName>
    </recommendedName>
</protein>
<gene>
    <name evidence="2" type="ORF">B9G98_02805</name>
</gene>
<name>A0A2T0FJP3_9ASCO</name>
<proteinExistence type="predicted"/>
<dbReference type="OrthoDB" id="2333384at2759"/>